<proteinExistence type="predicted"/>
<sequence length="112" mass="12879">MLKTIKVTVWLLITLATTLLLSGCANNTTTEQYRQADGYQYLERKITDNYFMLDIISKNKANLNTYISTQASVLTDQMGFDWYIIVEQNDAENKKTPYKQSVEIRMGKGIKP</sequence>
<keyword evidence="1" id="KW-0732">Signal</keyword>
<comment type="caution">
    <text evidence="2">The sequence shown here is derived from an EMBL/GenBank/DDBJ whole genome shotgun (WGS) entry which is preliminary data.</text>
</comment>
<organism evidence="2 3">
    <name type="scientific">Shewanella ulleungensis</name>
    <dbReference type="NCBI Taxonomy" id="2282699"/>
    <lineage>
        <taxon>Bacteria</taxon>
        <taxon>Pseudomonadati</taxon>
        <taxon>Pseudomonadota</taxon>
        <taxon>Gammaproteobacteria</taxon>
        <taxon>Alteromonadales</taxon>
        <taxon>Shewanellaceae</taxon>
        <taxon>Shewanella</taxon>
    </lineage>
</organism>
<keyword evidence="3" id="KW-1185">Reference proteome</keyword>
<accession>A0ABQ2QS50</accession>
<dbReference type="PROSITE" id="PS51257">
    <property type="entry name" value="PROKAR_LIPOPROTEIN"/>
    <property type="match status" value="1"/>
</dbReference>
<evidence type="ECO:0000313" key="2">
    <source>
        <dbReference type="EMBL" id="GGP92826.1"/>
    </source>
</evidence>
<feature type="signal peptide" evidence="1">
    <location>
        <begin position="1"/>
        <end position="27"/>
    </location>
</feature>
<feature type="chain" id="PRO_5045476511" description="Lipoprotein" evidence="1">
    <location>
        <begin position="28"/>
        <end position="112"/>
    </location>
</feature>
<name>A0ABQ2QS50_9GAMM</name>
<dbReference type="RefSeq" id="WP_188957377.1">
    <property type="nucleotide sequence ID" value="NZ_BMQW01000007.1"/>
</dbReference>
<evidence type="ECO:0000313" key="3">
    <source>
        <dbReference type="Proteomes" id="UP000654004"/>
    </source>
</evidence>
<reference evidence="3" key="1">
    <citation type="journal article" date="2019" name="Int. J. Syst. Evol. Microbiol.">
        <title>The Global Catalogue of Microorganisms (GCM) 10K type strain sequencing project: providing services to taxonomists for standard genome sequencing and annotation.</title>
        <authorList>
            <consortium name="The Broad Institute Genomics Platform"/>
            <consortium name="The Broad Institute Genome Sequencing Center for Infectious Disease"/>
            <person name="Wu L."/>
            <person name="Ma J."/>
        </authorList>
    </citation>
    <scope>NUCLEOTIDE SEQUENCE [LARGE SCALE GENOMIC DNA]</scope>
    <source>
        <strain evidence="3">JCM 32305</strain>
    </source>
</reference>
<evidence type="ECO:0000256" key="1">
    <source>
        <dbReference type="SAM" id="SignalP"/>
    </source>
</evidence>
<dbReference type="EMBL" id="BMQW01000007">
    <property type="protein sequence ID" value="GGP92826.1"/>
    <property type="molecule type" value="Genomic_DNA"/>
</dbReference>
<protein>
    <recommendedName>
        <fullName evidence="4">Lipoprotein</fullName>
    </recommendedName>
</protein>
<gene>
    <name evidence="2" type="ORF">GCM10009410_28610</name>
</gene>
<dbReference type="Proteomes" id="UP000654004">
    <property type="component" value="Unassembled WGS sequence"/>
</dbReference>
<evidence type="ECO:0008006" key="4">
    <source>
        <dbReference type="Google" id="ProtNLM"/>
    </source>
</evidence>